<feature type="domain" description="TRASH" evidence="1">
    <location>
        <begin position="47"/>
        <end position="84"/>
    </location>
</feature>
<dbReference type="EMBL" id="CP061800">
    <property type="protein sequence ID" value="QTA88570.1"/>
    <property type="molecule type" value="Genomic_DNA"/>
</dbReference>
<evidence type="ECO:0000259" key="1">
    <source>
        <dbReference type="SMART" id="SM00746"/>
    </source>
</evidence>
<keyword evidence="3" id="KW-1185">Reference proteome</keyword>
<dbReference type="RefSeq" id="WP_207683275.1">
    <property type="nucleotide sequence ID" value="NZ_CP061800.1"/>
</dbReference>
<dbReference type="KEGG" id="dmm:dnm_046170"/>
<proteinExistence type="predicted"/>
<dbReference type="AlphaFoldDB" id="A0A975BP91"/>
<protein>
    <submittedName>
        <fullName evidence="2">TRASH domain-containing protein</fullName>
    </submittedName>
</protein>
<name>A0A975BP91_9BACT</name>
<gene>
    <name evidence="2" type="ORF">dnm_046170</name>
</gene>
<dbReference type="Proteomes" id="UP000663722">
    <property type="component" value="Chromosome"/>
</dbReference>
<sequence length="88" mass="10403">MIKLLIFLGVLYFGYRQVKSWVVKNVLSGKIFSDQVSNRVDDVMVKDPFCEIYFPKREGVHLRVGEEDLYFCSTECRDKFIESRSKKQ</sequence>
<evidence type="ECO:0000313" key="3">
    <source>
        <dbReference type="Proteomes" id="UP000663722"/>
    </source>
</evidence>
<organism evidence="2 3">
    <name type="scientific">Desulfonema magnum</name>
    <dbReference type="NCBI Taxonomy" id="45655"/>
    <lineage>
        <taxon>Bacteria</taxon>
        <taxon>Pseudomonadati</taxon>
        <taxon>Thermodesulfobacteriota</taxon>
        <taxon>Desulfobacteria</taxon>
        <taxon>Desulfobacterales</taxon>
        <taxon>Desulfococcaceae</taxon>
        <taxon>Desulfonema</taxon>
    </lineage>
</organism>
<accession>A0A975BP91</accession>
<dbReference type="InterPro" id="IPR011017">
    <property type="entry name" value="TRASH_dom"/>
</dbReference>
<reference evidence="2" key="1">
    <citation type="journal article" date="2021" name="Microb. Physiol.">
        <title>Proteogenomic Insights into the Physiology of Marine, Sulfate-Reducing, Filamentous Desulfonema limicola and Desulfonema magnum.</title>
        <authorList>
            <person name="Schnaars V."/>
            <person name="Wohlbrand L."/>
            <person name="Scheve S."/>
            <person name="Hinrichs C."/>
            <person name="Reinhardt R."/>
            <person name="Rabus R."/>
        </authorList>
    </citation>
    <scope>NUCLEOTIDE SEQUENCE</scope>
    <source>
        <strain evidence="2">4be13</strain>
    </source>
</reference>
<dbReference type="SMART" id="SM00746">
    <property type="entry name" value="TRASH"/>
    <property type="match status" value="1"/>
</dbReference>
<evidence type="ECO:0000313" key="2">
    <source>
        <dbReference type="EMBL" id="QTA88570.1"/>
    </source>
</evidence>